<dbReference type="InterPro" id="IPR052837">
    <property type="entry name" value="Mitoribosomal_bS21"/>
</dbReference>
<reference evidence="5" key="1">
    <citation type="journal article" date="2023" name="Mol. Phylogenet. Evol.">
        <title>Genome-scale phylogeny and comparative genomics of the fungal order Sordariales.</title>
        <authorList>
            <person name="Hensen N."/>
            <person name="Bonometti L."/>
            <person name="Westerberg I."/>
            <person name="Brannstrom I.O."/>
            <person name="Guillou S."/>
            <person name="Cros-Aarteil S."/>
            <person name="Calhoun S."/>
            <person name="Haridas S."/>
            <person name="Kuo A."/>
            <person name="Mondo S."/>
            <person name="Pangilinan J."/>
            <person name="Riley R."/>
            <person name="LaButti K."/>
            <person name="Andreopoulos B."/>
            <person name="Lipzen A."/>
            <person name="Chen C."/>
            <person name="Yan M."/>
            <person name="Daum C."/>
            <person name="Ng V."/>
            <person name="Clum A."/>
            <person name="Steindorff A."/>
            <person name="Ohm R.A."/>
            <person name="Martin F."/>
            <person name="Silar P."/>
            <person name="Natvig D.O."/>
            <person name="Lalanne C."/>
            <person name="Gautier V."/>
            <person name="Ament-Velasquez S.L."/>
            <person name="Kruys A."/>
            <person name="Hutchinson M.I."/>
            <person name="Powell A.J."/>
            <person name="Barry K."/>
            <person name="Miller A.N."/>
            <person name="Grigoriev I.V."/>
            <person name="Debuchy R."/>
            <person name="Gladieux P."/>
            <person name="Hiltunen Thoren M."/>
            <person name="Johannesson H."/>
        </authorList>
    </citation>
    <scope>NUCLEOTIDE SEQUENCE</scope>
    <source>
        <strain evidence="5">CBS 118394</strain>
    </source>
</reference>
<dbReference type="AlphaFoldDB" id="A0AAE0I4A6"/>
<feature type="compositionally biased region" description="Pro residues" evidence="4">
    <location>
        <begin position="106"/>
        <end position="123"/>
    </location>
</feature>
<dbReference type="Proteomes" id="UP001283341">
    <property type="component" value="Unassembled WGS sequence"/>
</dbReference>
<evidence type="ECO:0008006" key="7">
    <source>
        <dbReference type="Google" id="ProtNLM"/>
    </source>
</evidence>
<dbReference type="GO" id="GO:0070124">
    <property type="term" value="P:mitochondrial translational initiation"/>
    <property type="evidence" value="ECO:0007669"/>
    <property type="project" value="TreeGrafter"/>
</dbReference>
<gene>
    <name evidence="5" type="ORF">B0H66DRAFT_226318</name>
</gene>
<comment type="similarity">
    <text evidence="1">Belongs to the bacterial ribosomal protein bS21 family.</text>
</comment>
<feature type="region of interest" description="Disordered" evidence="4">
    <location>
        <begin position="39"/>
        <end position="129"/>
    </location>
</feature>
<dbReference type="PANTHER" id="PTHR41237">
    <property type="entry name" value="37S RIBOSOMAL PROTEIN MRP21, MITOCHONDRIAL"/>
    <property type="match status" value="1"/>
</dbReference>
<reference evidence="5" key="2">
    <citation type="submission" date="2023-06" db="EMBL/GenBank/DDBJ databases">
        <authorList>
            <consortium name="Lawrence Berkeley National Laboratory"/>
            <person name="Haridas S."/>
            <person name="Hensen N."/>
            <person name="Bonometti L."/>
            <person name="Westerberg I."/>
            <person name="Brannstrom I.O."/>
            <person name="Guillou S."/>
            <person name="Cros-Aarteil S."/>
            <person name="Calhoun S."/>
            <person name="Kuo A."/>
            <person name="Mondo S."/>
            <person name="Pangilinan J."/>
            <person name="Riley R."/>
            <person name="Labutti K."/>
            <person name="Andreopoulos B."/>
            <person name="Lipzen A."/>
            <person name="Chen C."/>
            <person name="Yanf M."/>
            <person name="Daum C."/>
            <person name="Ng V."/>
            <person name="Clum A."/>
            <person name="Steindorff A."/>
            <person name="Ohm R."/>
            <person name="Martin F."/>
            <person name="Silar P."/>
            <person name="Natvig D."/>
            <person name="Lalanne C."/>
            <person name="Gautier V."/>
            <person name="Ament-Velasquez S.L."/>
            <person name="Kruys A."/>
            <person name="Hutchinson M.I."/>
            <person name="Powell A.J."/>
            <person name="Barry K."/>
            <person name="Miller A.N."/>
            <person name="Grigoriev I.V."/>
            <person name="Debuchy R."/>
            <person name="Gladieux P."/>
            <person name="Thoren M.H."/>
            <person name="Johannesson H."/>
        </authorList>
    </citation>
    <scope>NUCLEOTIDE SEQUENCE</scope>
    <source>
        <strain evidence="5">CBS 118394</strain>
    </source>
</reference>
<accession>A0AAE0I4A6</accession>
<evidence type="ECO:0000313" key="5">
    <source>
        <dbReference type="EMBL" id="KAK3318150.1"/>
    </source>
</evidence>
<evidence type="ECO:0000313" key="6">
    <source>
        <dbReference type="Proteomes" id="UP001283341"/>
    </source>
</evidence>
<evidence type="ECO:0000256" key="4">
    <source>
        <dbReference type="SAM" id="MobiDB-lite"/>
    </source>
</evidence>
<evidence type="ECO:0000256" key="2">
    <source>
        <dbReference type="ARBA" id="ARBA00022980"/>
    </source>
</evidence>
<name>A0AAE0I4A6_9PEZI</name>
<keyword evidence="2" id="KW-0689">Ribosomal protein</keyword>
<feature type="compositionally biased region" description="Polar residues" evidence="4">
    <location>
        <begin position="91"/>
        <end position="103"/>
    </location>
</feature>
<keyword evidence="3" id="KW-0687">Ribonucleoprotein</keyword>
<protein>
    <recommendedName>
        <fullName evidence="7">Ribosomal protein S21</fullName>
    </recommendedName>
</protein>
<keyword evidence="6" id="KW-1185">Reference proteome</keyword>
<evidence type="ECO:0000256" key="3">
    <source>
        <dbReference type="ARBA" id="ARBA00023274"/>
    </source>
</evidence>
<proteinExistence type="inferred from homology"/>
<feature type="compositionally biased region" description="Low complexity" evidence="4">
    <location>
        <begin position="43"/>
        <end position="60"/>
    </location>
</feature>
<dbReference type="Pfam" id="PF01165">
    <property type="entry name" value="Ribosomal_S21"/>
    <property type="match status" value="1"/>
</dbReference>
<dbReference type="GO" id="GO:0005763">
    <property type="term" value="C:mitochondrial small ribosomal subunit"/>
    <property type="evidence" value="ECO:0007669"/>
    <property type="project" value="TreeGrafter"/>
</dbReference>
<dbReference type="GO" id="GO:0003735">
    <property type="term" value="F:structural constituent of ribosome"/>
    <property type="evidence" value="ECO:0007669"/>
    <property type="project" value="InterPro"/>
</dbReference>
<dbReference type="EMBL" id="JAUEDM010000004">
    <property type="protein sequence ID" value="KAK3318150.1"/>
    <property type="molecule type" value="Genomic_DNA"/>
</dbReference>
<dbReference type="InterPro" id="IPR001911">
    <property type="entry name" value="Ribosomal_bS21"/>
</dbReference>
<evidence type="ECO:0000256" key="1">
    <source>
        <dbReference type="ARBA" id="ARBA00006640"/>
    </source>
</evidence>
<sequence length="271" mass="30582">MEFRQAIHSVCRSTRPSLLLSARQPASSQAVYLLQQIPTRRYQSSSSEASPAAAEPAQEANKTAQNEFDYSLDQLNKRTAPARPSIPGLSRQPSILSTGSKSSAFPLPPRPQRAPGPFDPPSPAHTSLPPWTTPVVSKESDAMSVVELIDSEANRTIGGTKGQGGADALWHWEEQAVREKYGLNRVDTLRLRPSIGRTIPVKGKDEARKAFFMLQRLTKNNNLNRDFQSQRFHERPALRRKRQLRERWRHRFRSGFKAVVHRAMELRGQGW</sequence>
<organism evidence="5 6">
    <name type="scientific">Apodospora peruviana</name>
    <dbReference type="NCBI Taxonomy" id="516989"/>
    <lineage>
        <taxon>Eukaryota</taxon>
        <taxon>Fungi</taxon>
        <taxon>Dikarya</taxon>
        <taxon>Ascomycota</taxon>
        <taxon>Pezizomycotina</taxon>
        <taxon>Sordariomycetes</taxon>
        <taxon>Sordariomycetidae</taxon>
        <taxon>Sordariales</taxon>
        <taxon>Lasiosphaeriaceae</taxon>
        <taxon>Apodospora</taxon>
    </lineage>
</organism>
<dbReference type="PANTHER" id="PTHR41237:SF1">
    <property type="entry name" value="SMALL RIBOSOMAL SUBUNIT PROTEIN BS21M"/>
    <property type="match status" value="1"/>
</dbReference>
<comment type="caution">
    <text evidence="5">The sequence shown here is derived from an EMBL/GenBank/DDBJ whole genome shotgun (WGS) entry which is preliminary data.</text>
</comment>